<proteinExistence type="predicted"/>
<protein>
    <submittedName>
        <fullName evidence="1">DUF3453 domain-containing protein</fullName>
    </submittedName>
</protein>
<dbReference type="AlphaFoldDB" id="A0A183DR55"/>
<organism evidence="1">
    <name type="scientific">Gongylonema pulchrum</name>
    <dbReference type="NCBI Taxonomy" id="637853"/>
    <lineage>
        <taxon>Eukaryota</taxon>
        <taxon>Metazoa</taxon>
        <taxon>Ecdysozoa</taxon>
        <taxon>Nematoda</taxon>
        <taxon>Chromadorea</taxon>
        <taxon>Rhabditida</taxon>
        <taxon>Spirurina</taxon>
        <taxon>Spiruromorpha</taxon>
        <taxon>Spiruroidea</taxon>
        <taxon>Gongylonematidae</taxon>
        <taxon>Gongylonema</taxon>
    </lineage>
</organism>
<reference evidence="1" key="1">
    <citation type="submission" date="2016-06" db="UniProtKB">
        <authorList>
            <consortium name="WormBaseParasite"/>
        </authorList>
    </citation>
    <scope>IDENTIFICATION</scope>
</reference>
<dbReference type="WBParaSite" id="GPUH_0001120901-mRNA-1">
    <property type="protein sequence ID" value="GPUH_0001120901-mRNA-1"/>
    <property type="gene ID" value="GPUH_0001120901"/>
</dbReference>
<sequence>LLPPFLSLAAKSAVAMNDKYIQLLPVFSAVLDTSELNKSLVELIVSSLAKLLKNATCKHLGDDFLLKILPRLQHSLGSADTVIFQLNRFEFRNLEIFPNALNLSYRLVLTKICLATLECLYLIAQRWPVPTLLPFCSPIMCSLANVSRRKKEIVRRAVADVRAAW</sequence>
<name>A0A183DR55_9BILA</name>
<evidence type="ECO:0000313" key="1">
    <source>
        <dbReference type="WBParaSite" id="GPUH_0001120901-mRNA-1"/>
    </source>
</evidence>
<accession>A0A183DR55</accession>